<dbReference type="AlphaFoldDB" id="A0A7D9J3Q1"/>
<dbReference type="Pfam" id="PF10267">
    <property type="entry name" value="Tmemb_cc2"/>
    <property type="match status" value="1"/>
</dbReference>
<dbReference type="Proteomes" id="UP001152795">
    <property type="component" value="Unassembled WGS sequence"/>
</dbReference>
<proteinExistence type="inferred from homology"/>
<feature type="region of interest" description="Disordered" evidence="7">
    <location>
        <begin position="1"/>
        <end position="43"/>
    </location>
</feature>
<feature type="region of interest" description="Disordered" evidence="7">
    <location>
        <begin position="109"/>
        <end position="136"/>
    </location>
</feature>
<feature type="compositionally biased region" description="Basic residues" evidence="7">
    <location>
        <begin position="27"/>
        <end position="36"/>
    </location>
</feature>
<name>A0A7D9J3Q1_PARCT</name>
<feature type="compositionally biased region" description="Polar residues" evidence="7">
    <location>
        <begin position="361"/>
        <end position="370"/>
    </location>
</feature>
<keyword evidence="6 8" id="KW-0472">Membrane</keyword>
<keyword evidence="10" id="KW-1185">Reference proteome</keyword>
<feature type="region of interest" description="Disordered" evidence="7">
    <location>
        <begin position="361"/>
        <end position="380"/>
    </location>
</feature>
<evidence type="ECO:0000256" key="8">
    <source>
        <dbReference type="SAM" id="Phobius"/>
    </source>
</evidence>
<dbReference type="PANTHER" id="PTHR17613:SF14">
    <property type="entry name" value="DEMENTIN, ISOFORM H"/>
    <property type="match status" value="1"/>
</dbReference>
<reference evidence="9" key="1">
    <citation type="submission" date="2020-04" db="EMBL/GenBank/DDBJ databases">
        <authorList>
            <person name="Alioto T."/>
            <person name="Alioto T."/>
            <person name="Gomez Garrido J."/>
        </authorList>
    </citation>
    <scope>NUCLEOTIDE SEQUENCE</scope>
    <source>
        <strain evidence="9">A484AB</strain>
    </source>
</reference>
<feature type="transmembrane region" description="Helical" evidence="8">
    <location>
        <begin position="312"/>
        <end position="329"/>
    </location>
</feature>
<evidence type="ECO:0000313" key="10">
    <source>
        <dbReference type="Proteomes" id="UP001152795"/>
    </source>
</evidence>
<feature type="compositionally biased region" description="Basic and acidic residues" evidence="7">
    <location>
        <begin position="371"/>
        <end position="380"/>
    </location>
</feature>
<evidence type="ECO:0000256" key="3">
    <source>
        <dbReference type="ARBA" id="ARBA00022692"/>
    </source>
</evidence>
<protein>
    <submittedName>
        <fullName evidence="9">Uncharacterized protein</fullName>
    </submittedName>
</protein>
<dbReference type="EMBL" id="CACRXK020011331">
    <property type="protein sequence ID" value="CAB4021238.1"/>
    <property type="molecule type" value="Genomic_DNA"/>
</dbReference>
<keyword evidence="5" id="KW-0175">Coiled coil</keyword>
<dbReference type="GO" id="GO:0012505">
    <property type="term" value="C:endomembrane system"/>
    <property type="evidence" value="ECO:0007669"/>
    <property type="project" value="TreeGrafter"/>
</dbReference>
<evidence type="ECO:0000256" key="1">
    <source>
        <dbReference type="ARBA" id="ARBA00004370"/>
    </source>
</evidence>
<organism evidence="9 10">
    <name type="scientific">Paramuricea clavata</name>
    <name type="common">Red gorgonian</name>
    <name type="synonym">Violescent sea-whip</name>
    <dbReference type="NCBI Taxonomy" id="317549"/>
    <lineage>
        <taxon>Eukaryota</taxon>
        <taxon>Metazoa</taxon>
        <taxon>Cnidaria</taxon>
        <taxon>Anthozoa</taxon>
        <taxon>Octocorallia</taxon>
        <taxon>Malacalcyonacea</taxon>
        <taxon>Plexauridae</taxon>
        <taxon>Paramuricea</taxon>
    </lineage>
</organism>
<dbReference type="PANTHER" id="PTHR17613">
    <property type="entry name" value="CEREBRAL PROTEIN-11-RELATED"/>
    <property type="match status" value="1"/>
</dbReference>
<evidence type="ECO:0000256" key="2">
    <source>
        <dbReference type="ARBA" id="ARBA00008108"/>
    </source>
</evidence>
<evidence type="ECO:0000313" key="9">
    <source>
        <dbReference type="EMBL" id="CAB4021238.1"/>
    </source>
</evidence>
<keyword evidence="4 8" id="KW-1133">Transmembrane helix</keyword>
<keyword evidence="3 8" id="KW-0812">Transmembrane</keyword>
<gene>
    <name evidence="9" type="ORF">PACLA_8A003660</name>
</gene>
<accession>A0A7D9J3Q1</accession>
<comment type="caution">
    <text evidence="9">The sequence shown here is derived from an EMBL/GenBank/DDBJ whole genome shotgun (WGS) entry which is preliminary data.</text>
</comment>
<dbReference type="InterPro" id="IPR019394">
    <property type="entry name" value="TEX28/TMCC"/>
</dbReference>
<sequence>MLSKQLSSPPRITSSRRSVSERDTKTPRPRLQKRIRSLPPQREAPKFWLGVRDGVKAGFSGAVSKFYKSNENITDPTHTFSKSDSECQELQGNDLESFTGYDARKIRTPSPKNVFSEEDNYSLTSTNQTSAPTSVSRYSETGSEQALEARLKEVLDAQIALKETVDKAVIDINAIAKSLQEERYKTQDLECQFNTLRSHWNDFSELHQHENMQLRQDIQRNDESIATVDYRLIERVAEIDESFDTFDARISKIENVHQQQQGLNVDDYFEQNIQAKAVLTKFLSVVLAVVTLLFSIFTLIVHGIAPLTRTRFRLMIATILLVLLAMWWHNPNQYVVRHFQRLVVEPLCQIFNYLSYKLTRQNGGDSNSETNIREHSPDVT</sequence>
<feature type="compositionally biased region" description="Low complexity" evidence="7">
    <location>
        <begin position="7"/>
        <end position="17"/>
    </location>
</feature>
<dbReference type="OrthoDB" id="10072335at2759"/>
<comment type="subcellular location">
    <subcellularLocation>
        <location evidence="1">Membrane</location>
    </subcellularLocation>
</comment>
<feature type="transmembrane region" description="Helical" evidence="8">
    <location>
        <begin position="282"/>
        <end position="305"/>
    </location>
</feature>
<dbReference type="GO" id="GO:0016020">
    <property type="term" value="C:membrane"/>
    <property type="evidence" value="ECO:0007669"/>
    <property type="project" value="UniProtKB-SubCell"/>
</dbReference>
<evidence type="ECO:0000256" key="7">
    <source>
        <dbReference type="SAM" id="MobiDB-lite"/>
    </source>
</evidence>
<feature type="compositionally biased region" description="Polar residues" evidence="7">
    <location>
        <begin position="121"/>
        <end position="136"/>
    </location>
</feature>
<evidence type="ECO:0000256" key="6">
    <source>
        <dbReference type="ARBA" id="ARBA00023136"/>
    </source>
</evidence>
<comment type="similarity">
    <text evidence="2">Belongs to the TEX28 family.</text>
</comment>
<evidence type="ECO:0000256" key="4">
    <source>
        <dbReference type="ARBA" id="ARBA00022989"/>
    </source>
</evidence>
<evidence type="ECO:0000256" key="5">
    <source>
        <dbReference type="ARBA" id="ARBA00023054"/>
    </source>
</evidence>